<reference evidence="5" key="1">
    <citation type="submission" date="2022-11" db="EMBL/GenBank/DDBJ databases">
        <title>Marinomonas sp. nov., isolated from marine algae.</title>
        <authorList>
            <person name="Choi D.G."/>
            <person name="Kim J.M."/>
            <person name="Lee J.K."/>
            <person name="Baek J.H."/>
            <person name="Jeon C.O."/>
        </authorList>
    </citation>
    <scope>NUCLEOTIDE SEQUENCE</scope>
    <source>
        <strain evidence="5">KJ51-3</strain>
    </source>
</reference>
<dbReference type="RefSeq" id="WP_265220693.1">
    <property type="nucleotide sequence ID" value="NZ_JAPEUL010000011.1"/>
</dbReference>
<comment type="caution">
    <text evidence="5">The sequence shown here is derived from an EMBL/GenBank/DDBJ whole genome shotgun (WGS) entry which is preliminary data.</text>
</comment>
<keyword evidence="6" id="KW-1185">Reference proteome</keyword>
<evidence type="ECO:0000256" key="1">
    <source>
        <dbReference type="ARBA" id="ARBA00004370"/>
    </source>
</evidence>
<protein>
    <recommendedName>
        <fullName evidence="4">POTRA domain-containing protein</fullName>
    </recommendedName>
</protein>
<dbReference type="EMBL" id="JAPEUL010000011">
    <property type="protein sequence ID" value="MCW4631365.1"/>
    <property type="molecule type" value="Genomic_DNA"/>
</dbReference>
<evidence type="ECO:0000313" key="6">
    <source>
        <dbReference type="Proteomes" id="UP001431181"/>
    </source>
</evidence>
<dbReference type="Pfam" id="PF07244">
    <property type="entry name" value="POTRA"/>
    <property type="match status" value="1"/>
</dbReference>
<comment type="subcellular location">
    <subcellularLocation>
        <location evidence="1">Membrane</location>
    </subcellularLocation>
</comment>
<name>A0ABT3KLD4_9GAMM</name>
<evidence type="ECO:0000313" key="5">
    <source>
        <dbReference type="EMBL" id="MCW4631365.1"/>
    </source>
</evidence>
<dbReference type="InterPro" id="IPR034746">
    <property type="entry name" value="POTRA"/>
</dbReference>
<sequence>MKVVSVVFLALISVQSVAKTVEDVRIDGLVQMPSARAFDVIGFDKSESYDSGKVYQAISALFNTGYFSDIDVYEDNNVLVFDVEERPSIGNLTIEGNESH</sequence>
<evidence type="ECO:0000256" key="3">
    <source>
        <dbReference type="SAM" id="SignalP"/>
    </source>
</evidence>
<evidence type="ECO:0000259" key="4">
    <source>
        <dbReference type="PROSITE" id="PS51779"/>
    </source>
</evidence>
<keyword evidence="3" id="KW-0732">Signal</keyword>
<proteinExistence type="predicted"/>
<keyword evidence="2" id="KW-0472">Membrane</keyword>
<dbReference type="Proteomes" id="UP001431181">
    <property type="component" value="Unassembled WGS sequence"/>
</dbReference>
<feature type="signal peptide" evidence="3">
    <location>
        <begin position="1"/>
        <end position="18"/>
    </location>
</feature>
<dbReference type="InterPro" id="IPR010827">
    <property type="entry name" value="BamA/TamA_POTRA"/>
</dbReference>
<accession>A0ABT3KLD4</accession>
<feature type="domain" description="POTRA" evidence="4">
    <location>
        <begin position="19"/>
        <end position="86"/>
    </location>
</feature>
<evidence type="ECO:0000256" key="2">
    <source>
        <dbReference type="ARBA" id="ARBA00023136"/>
    </source>
</evidence>
<organism evidence="5 6">
    <name type="scientific">Marinomonas rhodophyticola</name>
    <dbReference type="NCBI Taxonomy" id="2992803"/>
    <lineage>
        <taxon>Bacteria</taxon>
        <taxon>Pseudomonadati</taxon>
        <taxon>Pseudomonadota</taxon>
        <taxon>Gammaproteobacteria</taxon>
        <taxon>Oceanospirillales</taxon>
        <taxon>Oceanospirillaceae</taxon>
        <taxon>Marinomonas</taxon>
    </lineage>
</organism>
<dbReference type="PROSITE" id="PS51779">
    <property type="entry name" value="POTRA"/>
    <property type="match status" value="1"/>
</dbReference>
<feature type="chain" id="PRO_5047097597" description="POTRA domain-containing protein" evidence="3">
    <location>
        <begin position="19"/>
        <end position="100"/>
    </location>
</feature>
<dbReference type="Gene3D" id="3.10.20.310">
    <property type="entry name" value="membrane protein fhac"/>
    <property type="match status" value="1"/>
</dbReference>
<gene>
    <name evidence="5" type="ORF">ONZ52_21580</name>
</gene>